<dbReference type="SMART" id="SM00865">
    <property type="entry name" value="Tubulin_C"/>
    <property type="match status" value="1"/>
</dbReference>
<dbReference type="AlphaFoldDB" id="A0A650EJ50"/>
<keyword evidence="5 7" id="KW-0131">Cell cycle</keyword>
<protein>
    <recommendedName>
        <fullName evidence="5 6">Cell division protein FtsZ</fullName>
    </recommendedName>
</protein>
<evidence type="ECO:0000256" key="2">
    <source>
        <dbReference type="ARBA" id="ARBA00022741"/>
    </source>
</evidence>
<dbReference type="InterPro" id="IPR000158">
    <property type="entry name" value="Cell_div_FtsZ"/>
</dbReference>
<dbReference type="InterPro" id="IPR018316">
    <property type="entry name" value="Tubulin/FtsZ_2-layer-sand-dom"/>
</dbReference>
<dbReference type="SMART" id="SM00864">
    <property type="entry name" value="Tubulin"/>
    <property type="match status" value="1"/>
</dbReference>
<dbReference type="GO" id="GO:0000917">
    <property type="term" value="P:division septum assembly"/>
    <property type="evidence" value="ECO:0007669"/>
    <property type="project" value="UniProtKB-KW"/>
</dbReference>
<dbReference type="GO" id="GO:0003924">
    <property type="term" value="F:GTPase activity"/>
    <property type="evidence" value="ECO:0007669"/>
    <property type="project" value="UniProtKB-UniRule"/>
</dbReference>
<feature type="binding site" evidence="5">
    <location>
        <position position="146"/>
    </location>
    <ligand>
        <name>GTP</name>
        <dbReference type="ChEBI" id="CHEBI:37565"/>
    </ligand>
</feature>
<dbReference type="NCBIfam" id="TIGR00065">
    <property type="entry name" value="ftsZ"/>
    <property type="match status" value="1"/>
</dbReference>
<evidence type="ECO:0000256" key="5">
    <source>
        <dbReference type="HAMAP-Rule" id="MF_00909"/>
    </source>
</evidence>
<evidence type="ECO:0000256" key="6">
    <source>
        <dbReference type="NCBIfam" id="TIGR00065"/>
    </source>
</evidence>
<dbReference type="PRINTS" id="PR00423">
    <property type="entry name" value="CELLDVISFTSZ"/>
</dbReference>
<evidence type="ECO:0000256" key="4">
    <source>
        <dbReference type="ARBA" id="ARBA00023210"/>
    </source>
</evidence>
<dbReference type="InterPro" id="IPR037103">
    <property type="entry name" value="Tubulin/FtsZ-like_C"/>
</dbReference>
<keyword evidence="2 5" id="KW-0547">Nucleotide-binding</keyword>
<dbReference type="GO" id="GO:0051258">
    <property type="term" value="P:protein polymerization"/>
    <property type="evidence" value="ECO:0007669"/>
    <property type="project" value="UniProtKB-UniRule"/>
</dbReference>
<sequence>MENIISNYGGNQRSDINPTRIKVIGVGGGGGNAVNRMIKAKLAGVEFWLMNTDLQVLTYSNVQNKLQLGVGTTKGLGSGGDPLTGEKAALEVKDEITRALEGADMVFITAGMGGGTGTGAAPVVAQIAKDLGILTIAFVTKPFCWEGKKRMAQAEAGIEKLKKYVDSILVVPNDKLLQVVERQIGLREAFCVTDEVLYRGIQGISDIITIPGIINIDFADVRKVVKDSGTALMGIGRAQGEGRAVKAAEMAINSQLLESSINGASGIIVNITGSSNMTLYEINDATTLINNVVKDDADVIIGTAVNEAFQNEIQITVIATGFAEKSNETPVQLSAAEYFQGKSSVTASETTSNGLGFPKMSLNLDVPDFLKKD</sequence>
<proteinExistence type="inferred from homology"/>
<accession>A0A650EJ50</accession>
<keyword evidence="3 5" id="KW-0342">GTP-binding</keyword>
<dbReference type="InterPro" id="IPR045061">
    <property type="entry name" value="FtsZ/CetZ"/>
</dbReference>
<feature type="binding site" evidence="5">
    <location>
        <begin position="28"/>
        <end position="32"/>
    </location>
    <ligand>
        <name>GTP</name>
        <dbReference type="ChEBI" id="CHEBI:37565"/>
    </ligand>
</feature>
<dbReference type="Gene3D" id="3.40.50.1440">
    <property type="entry name" value="Tubulin/FtsZ, GTPase domain"/>
    <property type="match status" value="1"/>
</dbReference>
<dbReference type="InterPro" id="IPR036525">
    <property type="entry name" value="Tubulin/FtsZ_GTPase_sf"/>
</dbReference>
<feature type="binding site" evidence="5">
    <location>
        <position position="194"/>
    </location>
    <ligand>
        <name>GTP</name>
        <dbReference type="ChEBI" id="CHEBI:37565"/>
    </ligand>
</feature>
<dbReference type="Pfam" id="PF00091">
    <property type="entry name" value="Tubulin"/>
    <property type="match status" value="1"/>
</dbReference>
<dbReference type="PROSITE" id="PS01134">
    <property type="entry name" value="FTSZ_1"/>
    <property type="match status" value="1"/>
</dbReference>
<dbReference type="GO" id="GO:0032153">
    <property type="term" value="C:cell division site"/>
    <property type="evidence" value="ECO:0007669"/>
    <property type="project" value="UniProtKB-UniRule"/>
</dbReference>
<keyword evidence="4 5" id="KW-0717">Septation</keyword>
<dbReference type="GO" id="GO:0043093">
    <property type="term" value="P:FtsZ-dependent cytokinesis"/>
    <property type="evidence" value="ECO:0007669"/>
    <property type="project" value="UniProtKB-UniRule"/>
</dbReference>
<comment type="subunit">
    <text evidence="5">Homodimer. Polymerizes to form a dynamic ring structure in a strictly GTP-dependent manner. Interacts directly with several other division proteins.</text>
</comment>
<dbReference type="InterPro" id="IPR024757">
    <property type="entry name" value="FtsZ_C"/>
</dbReference>
<dbReference type="Pfam" id="PF12327">
    <property type="entry name" value="FtsZ_C"/>
    <property type="match status" value="1"/>
</dbReference>
<dbReference type="PANTHER" id="PTHR30314">
    <property type="entry name" value="CELL DIVISION PROTEIN FTSZ-RELATED"/>
    <property type="match status" value="1"/>
</dbReference>
<evidence type="ECO:0000256" key="7">
    <source>
        <dbReference type="RuleBase" id="RU000631"/>
    </source>
</evidence>
<dbReference type="GO" id="GO:0005737">
    <property type="term" value="C:cytoplasm"/>
    <property type="evidence" value="ECO:0007669"/>
    <property type="project" value="UniProtKB-SubCell"/>
</dbReference>
<dbReference type="CDD" id="cd02201">
    <property type="entry name" value="FtsZ_type1"/>
    <property type="match status" value="1"/>
</dbReference>
<feature type="binding site" evidence="5">
    <location>
        <position position="150"/>
    </location>
    <ligand>
        <name>GTP</name>
        <dbReference type="ChEBI" id="CHEBI:37565"/>
    </ligand>
</feature>
<evidence type="ECO:0000256" key="1">
    <source>
        <dbReference type="ARBA" id="ARBA00009690"/>
    </source>
</evidence>
<name>A0A650EJ50_9BACT</name>
<dbReference type="InterPro" id="IPR008280">
    <property type="entry name" value="Tub_FtsZ_C"/>
</dbReference>
<gene>
    <name evidence="5 10" type="primary">ftsZ</name>
    <name evidence="10" type="ORF">Melaina855_1240</name>
</gene>
<dbReference type="SUPFAM" id="SSF52490">
    <property type="entry name" value="Tubulin nucleotide-binding domain-like"/>
    <property type="match status" value="1"/>
</dbReference>
<dbReference type="HAMAP" id="MF_00909">
    <property type="entry name" value="FtsZ"/>
    <property type="match status" value="1"/>
</dbReference>
<evidence type="ECO:0000313" key="10">
    <source>
        <dbReference type="EMBL" id="QGT49737.1"/>
    </source>
</evidence>
<dbReference type="InterPro" id="IPR020805">
    <property type="entry name" value="Cell_div_FtsZ_CS"/>
</dbReference>
<evidence type="ECO:0000256" key="3">
    <source>
        <dbReference type="ARBA" id="ARBA00023134"/>
    </source>
</evidence>
<comment type="similarity">
    <text evidence="1 5 7">Belongs to the FtsZ family.</text>
</comment>
<dbReference type="InterPro" id="IPR003008">
    <property type="entry name" value="Tubulin_FtsZ_GTPase"/>
</dbReference>
<reference evidence="10" key="1">
    <citation type="journal article" date="2020" name="J. ISSAAS">
        <title>Lactobacilli and other gastrointestinal microbiota of Peromyscus leucopus, reservoir host for agents of Lyme disease and other zoonoses in North America.</title>
        <authorList>
            <person name="Milovic A."/>
            <person name="Bassam K."/>
            <person name="Shao H."/>
            <person name="Chatzistamou I."/>
            <person name="Tufts D.M."/>
            <person name="Diuk-Wasser M."/>
            <person name="Barbour A.G."/>
        </authorList>
    </citation>
    <scope>NUCLEOTIDE SEQUENCE</scope>
    <source>
        <strain evidence="10">LL20</strain>
    </source>
</reference>
<evidence type="ECO:0000259" key="8">
    <source>
        <dbReference type="SMART" id="SM00864"/>
    </source>
</evidence>
<comment type="subcellular location">
    <subcellularLocation>
        <location evidence="5">Cytoplasm</location>
    </subcellularLocation>
    <text evidence="5">Assembles at midcell at the inner surface of the cytoplasmic membrane.</text>
</comment>
<dbReference type="FunFam" id="3.40.50.1440:FF:000001">
    <property type="entry name" value="Cell division protein FtsZ"/>
    <property type="match status" value="1"/>
</dbReference>
<keyword evidence="5 7" id="KW-0132">Cell division</keyword>
<comment type="function">
    <text evidence="5 7">Essential cell division protein that forms a contractile ring structure (Z ring) at the future cell division site. The regulation of the ring assembly controls the timing and the location of cell division. One of the functions of the FtsZ ring is to recruit other cell division proteins to the septum to produce a new cell wall between the dividing cells. Binds GTP and shows GTPase activity.</text>
</comment>
<dbReference type="SUPFAM" id="SSF55307">
    <property type="entry name" value="Tubulin C-terminal domain-like"/>
    <property type="match status" value="1"/>
</dbReference>
<dbReference type="EMBL" id="MN577570">
    <property type="protein sequence ID" value="QGT49737.1"/>
    <property type="molecule type" value="Genomic_DNA"/>
</dbReference>
<dbReference type="PANTHER" id="PTHR30314:SF3">
    <property type="entry name" value="MITOCHONDRIAL DIVISION PROTEIN FSZA"/>
    <property type="match status" value="1"/>
</dbReference>
<feature type="binding site" evidence="5">
    <location>
        <begin position="115"/>
        <end position="117"/>
    </location>
    <ligand>
        <name>GTP</name>
        <dbReference type="ChEBI" id="CHEBI:37565"/>
    </ligand>
</feature>
<feature type="domain" description="Tubulin/FtsZ 2-layer sandwich" evidence="9">
    <location>
        <begin position="214"/>
        <end position="331"/>
    </location>
</feature>
<dbReference type="GO" id="GO:0005525">
    <property type="term" value="F:GTP binding"/>
    <property type="evidence" value="ECO:0007669"/>
    <property type="project" value="UniProtKB-UniRule"/>
</dbReference>
<feature type="domain" description="Tubulin/FtsZ GTPase" evidence="8">
    <location>
        <begin position="20"/>
        <end position="212"/>
    </location>
</feature>
<keyword evidence="5" id="KW-0963">Cytoplasm</keyword>
<dbReference type="Gene3D" id="3.30.1330.20">
    <property type="entry name" value="Tubulin/FtsZ, C-terminal domain"/>
    <property type="match status" value="1"/>
</dbReference>
<organism evidence="10">
    <name type="scientific">uncultured Candidatus Melainabacteria bacterium</name>
    <dbReference type="NCBI Taxonomy" id="2682970"/>
    <lineage>
        <taxon>Bacteria</taxon>
        <taxon>Bacillati</taxon>
        <taxon>Candidatus Melainabacteria</taxon>
        <taxon>environmental samples</taxon>
    </lineage>
</organism>
<evidence type="ECO:0000259" key="9">
    <source>
        <dbReference type="SMART" id="SM00865"/>
    </source>
</evidence>
<dbReference type="PROSITE" id="PS01135">
    <property type="entry name" value="FTSZ_2"/>
    <property type="match status" value="1"/>
</dbReference>